<dbReference type="Proteomes" id="UP001549320">
    <property type="component" value="Unassembled WGS sequence"/>
</dbReference>
<sequence length="387" mass="43065">MNAIQRALSVDEMKKLARRRLPRVVFDYVEGGLGRELGLDRNESAFRSVLLRPRFLRDVQNCDTQVTLFGRTYTRPFGIAPTGGIGLLRPRGDWMLLRAARAANIPMMVSGAADIRIEDAAELAPEHAWYQLYCAKDRNIVTGMIDRCRNAGLQTLVLTVDTPARRRRERNSRNGFTYTPRYTPRLVWDGLSHPAWLFDYLRHGGPPSFRNWEPYAGNDKRQAVALFQSESPAIQSWDDVARYRERWPHRFVLKGILHPEDAEQAERLGVDGVIVSNHGARQLDESITSLQALPEVVAAVGARMCVMLDSGIRTGADIVAAYALGAKFVFTGRATLYGLAAGGEAGVRRVIDLLTEDVVGIMGMTGNNSLRDLPPDLVVSTARLNAH</sequence>
<dbReference type="EMBL" id="JBEPSH010000018">
    <property type="protein sequence ID" value="MET4580458.1"/>
    <property type="molecule type" value="Genomic_DNA"/>
</dbReference>
<dbReference type="EC" id="1.1.99.31" evidence="7"/>
<gene>
    <name evidence="7" type="ORF">ABIE13_005599</name>
</gene>
<dbReference type="InterPro" id="IPR037396">
    <property type="entry name" value="FMN_HAD"/>
</dbReference>
<dbReference type="RefSeq" id="WP_354449406.1">
    <property type="nucleotide sequence ID" value="NZ_JBEPSH010000018.1"/>
</dbReference>
<organism evidence="7 8">
    <name type="scientific">Ottowia thiooxydans</name>
    <dbReference type="NCBI Taxonomy" id="219182"/>
    <lineage>
        <taxon>Bacteria</taxon>
        <taxon>Pseudomonadati</taxon>
        <taxon>Pseudomonadota</taxon>
        <taxon>Betaproteobacteria</taxon>
        <taxon>Burkholderiales</taxon>
        <taxon>Comamonadaceae</taxon>
        <taxon>Ottowia</taxon>
    </lineage>
</organism>
<dbReference type="Gene3D" id="3.20.20.70">
    <property type="entry name" value="Aldolase class I"/>
    <property type="match status" value="1"/>
</dbReference>
<evidence type="ECO:0000256" key="5">
    <source>
        <dbReference type="ARBA" id="ARBA00024042"/>
    </source>
</evidence>
<keyword evidence="4 7" id="KW-0560">Oxidoreductase</keyword>
<dbReference type="InterPro" id="IPR008259">
    <property type="entry name" value="FMN_hydac_DH_AS"/>
</dbReference>
<evidence type="ECO:0000256" key="3">
    <source>
        <dbReference type="ARBA" id="ARBA00022643"/>
    </source>
</evidence>
<dbReference type="InterPro" id="IPR012133">
    <property type="entry name" value="Alpha-hydoxy_acid_DH_FMN"/>
</dbReference>
<evidence type="ECO:0000256" key="2">
    <source>
        <dbReference type="ARBA" id="ARBA00022630"/>
    </source>
</evidence>
<accession>A0ABV2QHW3</accession>
<evidence type="ECO:0000313" key="8">
    <source>
        <dbReference type="Proteomes" id="UP001549320"/>
    </source>
</evidence>
<keyword evidence="8" id="KW-1185">Reference proteome</keyword>
<dbReference type="CDD" id="cd02809">
    <property type="entry name" value="alpha_hydroxyacid_oxid_FMN"/>
    <property type="match status" value="1"/>
</dbReference>
<comment type="similarity">
    <text evidence="5">Belongs to the FMN-dependent alpha-hydroxy acid dehydrogenase family.</text>
</comment>
<protein>
    <submittedName>
        <fullName evidence="7">(S)-mandelate dehydrogenase</fullName>
        <ecNumber evidence="7">1.1.99.31</ecNumber>
    </submittedName>
</protein>
<evidence type="ECO:0000256" key="4">
    <source>
        <dbReference type="ARBA" id="ARBA00023002"/>
    </source>
</evidence>
<feature type="domain" description="FMN hydroxy acid dehydrogenase" evidence="6">
    <location>
        <begin position="2"/>
        <end position="383"/>
    </location>
</feature>
<comment type="caution">
    <text evidence="7">The sequence shown here is derived from an EMBL/GenBank/DDBJ whole genome shotgun (WGS) entry which is preliminary data.</text>
</comment>
<dbReference type="PROSITE" id="PS51349">
    <property type="entry name" value="FMN_HYDROXY_ACID_DH_2"/>
    <property type="match status" value="1"/>
</dbReference>
<keyword evidence="2" id="KW-0285">Flavoprotein</keyword>
<evidence type="ECO:0000259" key="6">
    <source>
        <dbReference type="PROSITE" id="PS51349"/>
    </source>
</evidence>
<proteinExistence type="inferred from homology"/>
<name>A0ABV2QHW3_9BURK</name>
<dbReference type="PANTHER" id="PTHR10578">
    <property type="entry name" value="S -2-HYDROXY-ACID OXIDASE-RELATED"/>
    <property type="match status" value="1"/>
</dbReference>
<reference evidence="7 8" key="1">
    <citation type="submission" date="2024-06" db="EMBL/GenBank/DDBJ databases">
        <title>Sorghum-associated microbial communities from plants grown in Nebraska, USA.</title>
        <authorList>
            <person name="Schachtman D."/>
        </authorList>
    </citation>
    <scope>NUCLEOTIDE SEQUENCE [LARGE SCALE GENOMIC DNA]</scope>
    <source>
        <strain evidence="7 8">2709</strain>
    </source>
</reference>
<dbReference type="Pfam" id="PF01070">
    <property type="entry name" value="FMN_dh"/>
    <property type="match status" value="1"/>
</dbReference>
<dbReference type="GO" id="GO:0033720">
    <property type="term" value="F:(S)-mandelate dehydrogenase activity"/>
    <property type="evidence" value="ECO:0007669"/>
    <property type="project" value="UniProtKB-EC"/>
</dbReference>
<keyword evidence="3" id="KW-0288">FMN</keyword>
<dbReference type="InterPro" id="IPR000262">
    <property type="entry name" value="FMN-dep_DH"/>
</dbReference>
<dbReference type="PIRSF" id="PIRSF000138">
    <property type="entry name" value="Al-hdrx_acd_dh"/>
    <property type="match status" value="1"/>
</dbReference>
<evidence type="ECO:0000256" key="1">
    <source>
        <dbReference type="ARBA" id="ARBA00001917"/>
    </source>
</evidence>
<dbReference type="PANTHER" id="PTHR10578:SF107">
    <property type="entry name" value="2-HYDROXYACID OXIDASE 1"/>
    <property type="match status" value="1"/>
</dbReference>
<comment type="cofactor">
    <cofactor evidence="1">
        <name>FMN</name>
        <dbReference type="ChEBI" id="CHEBI:58210"/>
    </cofactor>
</comment>
<evidence type="ECO:0000313" key="7">
    <source>
        <dbReference type="EMBL" id="MET4580458.1"/>
    </source>
</evidence>
<dbReference type="PROSITE" id="PS00557">
    <property type="entry name" value="FMN_HYDROXY_ACID_DH_1"/>
    <property type="match status" value="1"/>
</dbReference>
<dbReference type="SUPFAM" id="SSF51395">
    <property type="entry name" value="FMN-linked oxidoreductases"/>
    <property type="match status" value="1"/>
</dbReference>
<dbReference type="InterPro" id="IPR013785">
    <property type="entry name" value="Aldolase_TIM"/>
</dbReference>